<dbReference type="EMBL" id="UAVL01000001">
    <property type="protein sequence ID" value="SQA59689.1"/>
    <property type="molecule type" value="Genomic_DNA"/>
</dbReference>
<dbReference type="Pfam" id="PF00512">
    <property type="entry name" value="HisKA"/>
    <property type="match status" value="1"/>
</dbReference>
<keyword evidence="7" id="KW-0418">Kinase</keyword>
<dbReference type="InterPro" id="IPR005467">
    <property type="entry name" value="His_kinase_dom"/>
</dbReference>
<sequence>MAGLKKRVTHSIQRRLSAALCVAIFATALISGGFTFYFALDEAHELQDNTLVQLATLVTSSAGNDGAQHSVSPRPEGDNDARIIVEYLTTQVQQTPVANNTFHLRPPFKEGFQDIVTADGAWRVLVHPLTAQRWVAIAQPTSVRNEIALNSALLTLIPFAILLPILLLVTHDLIRKTFRPVVRLANDVHRRDEQCLTPLEAQGVPEEIRPFVNGINNLLNKVDVAMQNQQRFIADAAHELRTPLTALSLQAERLAASEMSSEAQSRLSALRQGLKRTHHLLEQLLALAREQQAPAESLRENVAIDALFRQVIEALLPLAADKHIDIGVVEPLPVNTQLLTDRNTLYTALKNLVENAVRYAPENGQVDLRLTQDGNKMVIEVEDNGPGIDENKIERVFDAFYRLEGTQQPGSGLGLSIVKTCVQRLGGSITLARSVHFASGLQARLTLPLVSGDIFDTEKPPLPGEKGV</sequence>
<dbReference type="Proteomes" id="UP000251313">
    <property type="component" value="Unassembled WGS sequence"/>
</dbReference>
<keyword evidence="10 11" id="KW-0472">Membrane</keyword>
<dbReference type="SUPFAM" id="SSF47384">
    <property type="entry name" value="Homodimeric domain of signal transducing histidine kinase"/>
    <property type="match status" value="1"/>
</dbReference>
<dbReference type="CDD" id="cd00075">
    <property type="entry name" value="HATPase"/>
    <property type="match status" value="1"/>
</dbReference>
<keyword evidence="4" id="KW-0597">Phosphoprotein</keyword>
<evidence type="ECO:0000256" key="8">
    <source>
        <dbReference type="ARBA" id="ARBA00022989"/>
    </source>
</evidence>
<keyword evidence="6 11" id="KW-0812">Transmembrane</keyword>
<dbReference type="Gene3D" id="1.10.287.130">
    <property type="match status" value="1"/>
</dbReference>
<dbReference type="PANTHER" id="PTHR45436:SF15">
    <property type="entry name" value="SENSOR HISTIDINE KINASE CUSS"/>
    <property type="match status" value="1"/>
</dbReference>
<dbReference type="SUPFAM" id="SSF55874">
    <property type="entry name" value="ATPase domain of HSP90 chaperone/DNA topoisomerase II/histidine kinase"/>
    <property type="match status" value="1"/>
</dbReference>
<evidence type="ECO:0000256" key="7">
    <source>
        <dbReference type="ARBA" id="ARBA00022777"/>
    </source>
</evidence>
<name>A0AB38FS64_9ENTR</name>
<dbReference type="InterPro" id="IPR036890">
    <property type="entry name" value="HATPase_C_sf"/>
</dbReference>
<feature type="domain" description="Histidine kinase" evidence="12">
    <location>
        <begin position="235"/>
        <end position="451"/>
    </location>
</feature>
<dbReference type="GO" id="GO:0000155">
    <property type="term" value="F:phosphorelay sensor kinase activity"/>
    <property type="evidence" value="ECO:0007669"/>
    <property type="project" value="InterPro"/>
</dbReference>
<dbReference type="PANTHER" id="PTHR45436">
    <property type="entry name" value="SENSOR HISTIDINE KINASE YKOH"/>
    <property type="match status" value="1"/>
</dbReference>
<dbReference type="InterPro" id="IPR050428">
    <property type="entry name" value="TCS_sensor_his_kinase"/>
</dbReference>
<accession>A0AB38FS64</accession>
<evidence type="ECO:0000313" key="14">
    <source>
        <dbReference type="Proteomes" id="UP000251313"/>
    </source>
</evidence>
<evidence type="ECO:0000256" key="4">
    <source>
        <dbReference type="ARBA" id="ARBA00022553"/>
    </source>
</evidence>
<feature type="transmembrane region" description="Helical" evidence="11">
    <location>
        <begin position="16"/>
        <end position="40"/>
    </location>
</feature>
<evidence type="ECO:0000256" key="5">
    <source>
        <dbReference type="ARBA" id="ARBA00022679"/>
    </source>
</evidence>
<evidence type="ECO:0000259" key="12">
    <source>
        <dbReference type="PROSITE" id="PS50109"/>
    </source>
</evidence>
<feature type="transmembrane region" description="Helical" evidence="11">
    <location>
        <begin position="147"/>
        <end position="169"/>
    </location>
</feature>
<evidence type="ECO:0000256" key="10">
    <source>
        <dbReference type="ARBA" id="ARBA00023136"/>
    </source>
</evidence>
<evidence type="ECO:0000256" key="3">
    <source>
        <dbReference type="ARBA" id="ARBA00012438"/>
    </source>
</evidence>
<comment type="catalytic activity">
    <reaction evidence="1">
        <text>ATP + protein L-histidine = ADP + protein N-phospho-L-histidine.</text>
        <dbReference type="EC" id="2.7.13.3"/>
    </reaction>
</comment>
<evidence type="ECO:0000256" key="11">
    <source>
        <dbReference type="SAM" id="Phobius"/>
    </source>
</evidence>
<dbReference type="InterPro" id="IPR003661">
    <property type="entry name" value="HisK_dim/P_dom"/>
</dbReference>
<evidence type="ECO:0000313" key="13">
    <source>
        <dbReference type="EMBL" id="SQA59689.1"/>
    </source>
</evidence>
<keyword evidence="5 13" id="KW-0808">Transferase</keyword>
<dbReference type="AlphaFoldDB" id="A0AB38FS64"/>
<evidence type="ECO:0000256" key="2">
    <source>
        <dbReference type="ARBA" id="ARBA00004141"/>
    </source>
</evidence>
<dbReference type="EC" id="2.7.13.3" evidence="3"/>
<evidence type="ECO:0000256" key="6">
    <source>
        <dbReference type="ARBA" id="ARBA00022692"/>
    </source>
</evidence>
<dbReference type="SMART" id="SM00388">
    <property type="entry name" value="HisKA"/>
    <property type="match status" value="1"/>
</dbReference>
<comment type="subcellular location">
    <subcellularLocation>
        <location evidence="2">Membrane</location>
        <topology evidence="2">Multi-pass membrane protein</topology>
    </subcellularLocation>
</comment>
<dbReference type="RefSeq" id="WP_038254652.1">
    <property type="nucleotide sequence ID" value="NZ_UAVL01000001.1"/>
</dbReference>
<dbReference type="InterPro" id="IPR004358">
    <property type="entry name" value="Sig_transdc_His_kin-like_C"/>
</dbReference>
<dbReference type="SMART" id="SM00387">
    <property type="entry name" value="HATPase_c"/>
    <property type="match status" value="1"/>
</dbReference>
<evidence type="ECO:0000256" key="9">
    <source>
        <dbReference type="ARBA" id="ARBA00023012"/>
    </source>
</evidence>
<proteinExistence type="predicted"/>
<dbReference type="InterPro" id="IPR003594">
    <property type="entry name" value="HATPase_dom"/>
</dbReference>
<evidence type="ECO:0000256" key="1">
    <source>
        <dbReference type="ARBA" id="ARBA00000085"/>
    </source>
</evidence>
<gene>
    <name evidence="13" type="primary">qseC_1</name>
    <name evidence="13" type="ORF">NCTC11967_00037</name>
</gene>
<keyword evidence="9" id="KW-0902">Two-component regulatory system</keyword>
<comment type="caution">
    <text evidence="13">The sequence shown here is derived from an EMBL/GenBank/DDBJ whole genome shotgun (WGS) entry which is preliminary data.</text>
</comment>
<dbReference type="GO" id="GO:0005886">
    <property type="term" value="C:plasma membrane"/>
    <property type="evidence" value="ECO:0007669"/>
    <property type="project" value="TreeGrafter"/>
</dbReference>
<dbReference type="CDD" id="cd00082">
    <property type="entry name" value="HisKA"/>
    <property type="match status" value="1"/>
</dbReference>
<dbReference type="Pfam" id="PF02518">
    <property type="entry name" value="HATPase_c"/>
    <property type="match status" value="1"/>
</dbReference>
<organism evidence="13 14">
    <name type="scientific">Yokenella regensburgei</name>
    <dbReference type="NCBI Taxonomy" id="158877"/>
    <lineage>
        <taxon>Bacteria</taxon>
        <taxon>Pseudomonadati</taxon>
        <taxon>Pseudomonadota</taxon>
        <taxon>Gammaproteobacteria</taxon>
        <taxon>Enterobacterales</taxon>
        <taxon>Enterobacteriaceae</taxon>
        <taxon>Yokenella</taxon>
    </lineage>
</organism>
<dbReference type="InterPro" id="IPR036097">
    <property type="entry name" value="HisK_dim/P_sf"/>
</dbReference>
<keyword evidence="8 11" id="KW-1133">Transmembrane helix</keyword>
<dbReference type="PROSITE" id="PS50109">
    <property type="entry name" value="HIS_KIN"/>
    <property type="match status" value="1"/>
</dbReference>
<dbReference type="PRINTS" id="PR00344">
    <property type="entry name" value="BCTRLSENSOR"/>
</dbReference>
<dbReference type="Gene3D" id="3.30.565.10">
    <property type="entry name" value="Histidine kinase-like ATPase, C-terminal domain"/>
    <property type="match status" value="1"/>
</dbReference>
<protein>
    <recommendedName>
        <fullName evidence="3">histidine kinase</fullName>
        <ecNumber evidence="3">2.7.13.3</ecNumber>
    </recommendedName>
</protein>
<reference evidence="13 14" key="1">
    <citation type="submission" date="2018-06" db="EMBL/GenBank/DDBJ databases">
        <authorList>
            <consortium name="Pathogen Informatics"/>
            <person name="Doyle S."/>
        </authorList>
    </citation>
    <scope>NUCLEOTIDE SEQUENCE [LARGE SCALE GENOMIC DNA]</scope>
    <source>
        <strain evidence="13 14">NCTC11967</strain>
    </source>
</reference>